<dbReference type="EMBL" id="SMLK01000004">
    <property type="protein sequence ID" value="TFZ00100.1"/>
    <property type="molecule type" value="Genomic_DNA"/>
</dbReference>
<comment type="caution">
    <text evidence="2">The sequence shown here is derived from an EMBL/GenBank/DDBJ whole genome shotgun (WGS) entry which is preliminary data.</text>
</comment>
<dbReference type="Proteomes" id="UP000297839">
    <property type="component" value="Unassembled WGS sequence"/>
</dbReference>
<reference evidence="2 3" key="1">
    <citation type="submission" date="2019-03" db="EMBL/GenBank/DDBJ databases">
        <title>Ramlibacter sp. 18x22-1, whole genome shotgun sequence.</title>
        <authorList>
            <person name="Zhang X."/>
            <person name="Feng G."/>
            <person name="Zhu H."/>
        </authorList>
    </citation>
    <scope>NUCLEOTIDE SEQUENCE [LARGE SCALE GENOMIC DNA]</scope>
    <source>
        <strain evidence="2 3">18x22-1</strain>
    </source>
</reference>
<feature type="region of interest" description="Disordered" evidence="1">
    <location>
        <begin position="124"/>
        <end position="154"/>
    </location>
</feature>
<dbReference type="RefSeq" id="WP_135250287.1">
    <property type="nucleotide sequence ID" value="NZ_SMLK01000004.1"/>
</dbReference>
<dbReference type="AlphaFoldDB" id="A0A4Z0BNV2"/>
<dbReference type="OrthoDB" id="8904333at2"/>
<accession>A0A4Z0BNV2</accession>
<evidence type="ECO:0000313" key="2">
    <source>
        <dbReference type="EMBL" id="TFZ00100.1"/>
    </source>
</evidence>
<organism evidence="2 3">
    <name type="scientific">Ramlibacter humi</name>
    <dbReference type="NCBI Taxonomy" id="2530451"/>
    <lineage>
        <taxon>Bacteria</taxon>
        <taxon>Pseudomonadati</taxon>
        <taxon>Pseudomonadota</taxon>
        <taxon>Betaproteobacteria</taxon>
        <taxon>Burkholderiales</taxon>
        <taxon>Comamonadaceae</taxon>
        <taxon>Ramlibacter</taxon>
    </lineage>
</organism>
<proteinExistence type="predicted"/>
<evidence type="ECO:0000256" key="1">
    <source>
        <dbReference type="SAM" id="MobiDB-lite"/>
    </source>
</evidence>
<name>A0A4Z0BNV2_9BURK</name>
<keyword evidence="3" id="KW-1185">Reference proteome</keyword>
<evidence type="ECO:0000313" key="3">
    <source>
        <dbReference type="Proteomes" id="UP000297839"/>
    </source>
</evidence>
<gene>
    <name evidence="2" type="ORF">EZ216_13405</name>
</gene>
<protein>
    <submittedName>
        <fullName evidence="2">Uncharacterized protein</fullName>
    </submittedName>
</protein>
<sequence>MALSHQQRLILIIINGKRTVGDILAMTEDSEAGTRDFDHLAYFGLIAVCGDTEAREPVQEAADDPVELQRRFRAAYPVAVSLTGSLGLAGFKLNLAVERATTFHDLVEVSKRLRKVVGPQRFQPLKDALSGQQGARSAHAGAERPASRRQNVNP</sequence>